<dbReference type="InterPro" id="IPR000595">
    <property type="entry name" value="cNMP-bd_dom"/>
</dbReference>
<gene>
    <name evidence="5" type="ORF">N7Z68_13895</name>
</gene>
<reference evidence="5" key="1">
    <citation type="submission" date="2024-05" db="EMBL/GenBank/DDBJ databases">
        <title>Alkalihalobacillus sp. strain MEB203 novel alkaliphilic bacterium from Lonar Lake, India.</title>
        <authorList>
            <person name="Joshi A."/>
            <person name="Thite S."/>
            <person name="Mengade P."/>
        </authorList>
    </citation>
    <scope>NUCLEOTIDE SEQUENCE</scope>
    <source>
        <strain evidence="5">MEB 203</strain>
    </source>
</reference>
<evidence type="ECO:0000313" key="6">
    <source>
        <dbReference type="Proteomes" id="UP001148125"/>
    </source>
</evidence>
<dbReference type="Proteomes" id="UP001148125">
    <property type="component" value="Unassembled WGS sequence"/>
</dbReference>
<keyword evidence="2" id="KW-0175">Coiled coil</keyword>
<proteinExistence type="predicted"/>
<keyword evidence="3" id="KW-0812">Transmembrane</keyword>
<dbReference type="SMART" id="SM00100">
    <property type="entry name" value="cNMP"/>
    <property type="match status" value="1"/>
</dbReference>
<dbReference type="InterPro" id="IPR018490">
    <property type="entry name" value="cNMP-bd_dom_sf"/>
</dbReference>
<evidence type="ECO:0000256" key="3">
    <source>
        <dbReference type="SAM" id="Phobius"/>
    </source>
</evidence>
<evidence type="ECO:0000256" key="2">
    <source>
        <dbReference type="SAM" id="Coils"/>
    </source>
</evidence>
<evidence type="ECO:0000259" key="4">
    <source>
        <dbReference type="PROSITE" id="PS50042"/>
    </source>
</evidence>
<keyword evidence="3" id="KW-0472">Membrane</keyword>
<keyword evidence="6" id="KW-1185">Reference proteome</keyword>
<dbReference type="SUPFAM" id="SSF51206">
    <property type="entry name" value="cAMP-binding domain-like"/>
    <property type="match status" value="1"/>
</dbReference>
<dbReference type="RefSeq" id="WP_275119079.1">
    <property type="nucleotide sequence ID" value="NZ_JAOTPO010000009.1"/>
</dbReference>
<feature type="transmembrane region" description="Helical" evidence="3">
    <location>
        <begin position="328"/>
        <end position="358"/>
    </location>
</feature>
<dbReference type="Gene3D" id="2.60.120.10">
    <property type="entry name" value="Jelly Rolls"/>
    <property type="match status" value="1"/>
</dbReference>
<comment type="caution">
    <text evidence="5">The sequence shown here is derived from an EMBL/GenBank/DDBJ whole genome shotgun (WGS) entry which is preliminary data.</text>
</comment>
<sequence>MSSKTLNVYHEIKNNPFGAEFTDDEVNIITQHSKVMMTEKDEYIVREGDPEPSLYIIQTGSVGLYQEKREREQLVTVLNDGDFVGDLAEVGGHGSTTAIRTRQPSLLIKINVTNLLDNPNYKSLQVKLLRKMVKQLSLEVQHKNEMMLEEEERQRKELKSYKALGLLATNLLVVLSIYTLMLMSLTHFVDYHGVSTFVDVALLIGFAFVMYTILKKSGYPLKSFGLSLDKWKVHVKDAILLTLPVLFFFLVLKWGLITFIPAFADIALFNPTAAFSEIGFSFSIFLITIIVYILFSVVQEFIARAGLQSAFYRFLPGSKGNHLKSIILSNLLFAMAHSHIGTLFALAAFIPGLFWGWMFARQKSFVGVCVSHMLIGIWVIFILGFTEFIG</sequence>
<evidence type="ECO:0000313" key="5">
    <source>
        <dbReference type="EMBL" id="MDE5414467.1"/>
    </source>
</evidence>
<dbReference type="InterPro" id="IPR014710">
    <property type="entry name" value="RmlC-like_jellyroll"/>
</dbReference>
<feature type="transmembrane region" description="Helical" evidence="3">
    <location>
        <begin position="364"/>
        <end position="385"/>
    </location>
</feature>
<dbReference type="EMBL" id="JAOTPO010000009">
    <property type="protein sequence ID" value="MDE5414467.1"/>
    <property type="molecule type" value="Genomic_DNA"/>
</dbReference>
<feature type="transmembrane region" description="Helical" evidence="3">
    <location>
        <begin position="238"/>
        <end position="264"/>
    </location>
</feature>
<feature type="transmembrane region" description="Helical" evidence="3">
    <location>
        <begin position="284"/>
        <end position="307"/>
    </location>
</feature>
<dbReference type="Pfam" id="PF02517">
    <property type="entry name" value="Rce1-like"/>
    <property type="match status" value="1"/>
</dbReference>
<dbReference type="Pfam" id="PF00027">
    <property type="entry name" value="cNMP_binding"/>
    <property type="match status" value="1"/>
</dbReference>
<feature type="coiled-coil region" evidence="2">
    <location>
        <begin position="133"/>
        <end position="164"/>
    </location>
</feature>
<dbReference type="PROSITE" id="PS50042">
    <property type="entry name" value="CNMP_BINDING_3"/>
    <property type="match status" value="1"/>
</dbReference>
<keyword evidence="1" id="KW-0010">Activator</keyword>
<evidence type="ECO:0000256" key="1">
    <source>
        <dbReference type="ARBA" id="ARBA00023159"/>
    </source>
</evidence>
<organism evidence="5 6">
    <name type="scientific">Alkalihalobacterium chitinilyticum</name>
    <dbReference type="NCBI Taxonomy" id="2980103"/>
    <lineage>
        <taxon>Bacteria</taxon>
        <taxon>Bacillati</taxon>
        <taxon>Bacillota</taxon>
        <taxon>Bacilli</taxon>
        <taxon>Bacillales</taxon>
        <taxon>Bacillaceae</taxon>
        <taxon>Alkalihalobacterium</taxon>
    </lineage>
</organism>
<dbReference type="InterPro" id="IPR003675">
    <property type="entry name" value="Rce1/LyrA-like_dom"/>
</dbReference>
<accession>A0ABT5VGL5</accession>
<name>A0ABT5VGL5_9BACI</name>
<feature type="transmembrane region" description="Helical" evidence="3">
    <location>
        <begin position="163"/>
        <end position="185"/>
    </location>
</feature>
<feature type="transmembrane region" description="Helical" evidence="3">
    <location>
        <begin position="191"/>
        <end position="214"/>
    </location>
</feature>
<protein>
    <submittedName>
        <fullName evidence="5">Cyclic nucleotide-binding domain-containing protein</fullName>
    </submittedName>
</protein>
<keyword evidence="3" id="KW-1133">Transmembrane helix</keyword>
<feature type="domain" description="Cyclic nucleotide-binding" evidence="4">
    <location>
        <begin position="39"/>
        <end position="111"/>
    </location>
</feature>
<dbReference type="CDD" id="cd00038">
    <property type="entry name" value="CAP_ED"/>
    <property type="match status" value="1"/>
</dbReference>